<comment type="subunit">
    <text evidence="12">Monomer. Interacts with DnaB.</text>
</comment>
<dbReference type="GO" id="GO:0006269">
    <property type="term" value="P:DNA replication, synthesis of primer"/>
    <property type="evidence" value="ECO:0007669"/>
    <property type="project" value="UniProtKB-UniRule"/>
</dbReference>
<dbReference type="Gene3D" id="3.90.980.10">
    <property type="entry name" value="DNA primase, catalytic core, N-terminal domain"/>
    <property type="match status" value="1"/>
</dbReference>
<keyword evidence="15" id="KW-0175">Coiled coil</keyword>
<dbReference type="EMBL" id="PFAA01000040">
    <property type="protein sequence ID" value="PIT96621.1"/>
    <property type="molecule type" value="Genomic_DNA"/>
</dbReference>
<evidence type="ECO:0000256" key="9">
    <source>
        <dbReference type="ARBA" id="ARBA00022842"/>
    </source>
</evidence>
<dbReference type="AlphaFoldDB" id="A0A2M6WV45"/>
<gene>
    <name evidence="12 17" type="primary">dnaG</name>
    <name evidence="17" type="ORF">COT82_02160</name>
</gene>
<dbReference type="PROSITE" id="PS50880">
    <property type="entry name" value="TOPRIM"/>
    <property type="match status" value="1"/>
</dbReference>
<keyword evidence="6 12" id="KW-0479">Metal-binding</keyword>
<comment type="function">
    <text evidence="12 13">RNA polymerase that catalyzes the synthesis of short RNA molecules used as primers for DNA polymerase during DNA replication.</text>
</comment>
<dbReference type="InterPro" id="IPR050219">
    <property type="entry name" value="DnaG_primase"/>
</dbReference>
<dbReference type="InterPro" id="IPR006295">
    <property type="entry name" value="DNA_primase_DnaG"/>
</dbReference>
<evidence type="ECO:0000256" key="14">
    <source>
        <dbReference type="PIRSR" id="PIRSR002811-1"/>
    </source>
</evidence>
<dbReference type="InterPro" id="IPR013264">
    <property type="entry name" value="DNAG_N"/>
</dbReference>
<dbReference type="SMART" id="SM00400">
    <property type="entry name" value="ZnF_CHCC"/>
    <property type="match status" value="1"/>
</dbReference>
<comment type="caution">
    <text evidence="17">The sequence shown here is derived from an EMBL/GenBank/DDBJ whole genome shotgun (WGS) entry which is preliminary data.</text>
</comment>
<keyword evidence="4 12" id="KW-0548">Nucleotidyltransferase</keyword>
<dbReference type="GO" id="GO:0003899">
    <property type="term" value="F:DNA-directed RNA polymerase activity"/>
    <property type="evidence" value="ECO:0007669"/>
    <property type="project" value="UniProtKB-UniRule"/>
</dbReference>
<evidence type="ECO:0000259" key="16">
    <source>
        <dbReference type="PROSITE" id="PS50880"/>
    </source>
</evidence>
<dbReference type="HAMAP" id="MF_00974">
    <property type="entry name" value="DNA_primase_DnaG"/>
    <property type="match status" value="1"/>
</dbReference>
<dbReference type="PANTHER" id="PTHR30313:SF2">
    <property type="entry name" value="DNA PRIMASE"/>
    <property type="match status" value="1"/>
</dbReference>
<keyword evidence="1 12" id="KW-0240">DNA-directed RNA polymerase</keyword>
<feature type="domain" description="Toprim" evidence="16">
    <location>
        <begin position="252"/>
        <end position="335"/>
    </location>
</feature>
<comment type="similarity">
    <text evidence="12 13">Belongs to the DnaG primase family.</text>
</comment>
<name>A0A2M6WV45_9BACT</name>
<keyword evidence="9" id="KW-0460">Magnesium</keyword>
<dbReference type="SUPFAM" id="SSF56731">
    <property type="entry name" value="DNA primase core"/>
    <property type="match status" value="1"/>
</dbReference>
<protein>
    <recommendedName>
        <fullName evidence="12 13">DNA primase</fullName>
        <ecNumber evidence="12">2.7.7.101</ecNumber>
    </recommendedName>
</protein>
<keyword evidence="8 12" id="KW-0862">Zinc</keyword>
<comment type="catalytic activity">
    <reaction evidence="12">
        <text>ssDNA + n NTP = ssDNA/pppN(pN)n-1 hybrid + (n-1) diphosphate.</text>
        <dbReference type="EC" id="2.7.7.101"/>
    </reaction>
</comment>
<evidence type="ECO:0000256" key="8">
    <source>
        <dbReference type="ARBA" id="ARBA00022833"/>
    </source>
</evidence>
<dbReference type="GO" id="GO:0008270">
    <property type="term" value="F:zinc ion binding"/>
    <property type="evidence" value="ECO:0007669"/>
    <property type="project" value="UniProtKB-UniRule"/>
</dbReference>
<evidence type="ECO:0000256" key="15">
    <source>
        <dbReference type="SAM" id="Coils"/>
    </source>
</evidence>
<evidence type="ECO:0000256" key="5">
    <source>
        <dbReference type="ARBA" id="ARBA00022705"/>
    </source>
</evidence>
<keyword evidence="3 12" id="KW-0808">Transferase</keyword>
<dbReference type="Pfam" id="PF08275">
    <property type="entry name" value="DNAG_N"/>
    <property type="match status" value="1"/>
</dbReference>
<sequence length="573" mass="65666">MSSTVEKIKDRLNIVDVVSQYIKLEKAGNNLRAKCPFHNEKTPSFFVSPLRNSYYCFGCNASGDIFSFVENFEGVDFMGALKILGEKSGIPIVFEKKTAKDERSRLYNIMEEACLFFEKNLKADLNDNIRKYLKKRGLNEETIKKWKVGYSSSSWSGLYDYLRKTFIATDIEKAGLIKKSDEKNDNYYDRFRDRIMFPISDSSGRIIAFSGRIFKEDDKNAKYINSPETPLFSKSKILYGYDKAKFALRKLNFSIIVEGQMDLLASHQDGFTNTVAVSGTALSMEQLNLLRRLSNNIVMAFDSDSAGVASSGKSAMLALSLGMDVKVARLPSGEDPSSIILKDKNIWKDAIKNSKHIVDFYLDMFFESINDKRKLHLKIQQIVIPYIAKIPNKIDQAHFISTTAARLGVSEDIIREETYKVLENKNYNTDYNIDSQNSFRKDEKEIFLLKRSSIEKKIASIINWQKSIDNPIIDIKSTINKLEIILGIENTKRLINENKNTEKFIFESEHIYANHTDLQEDLDDLLLHLERECLKESMDKILDELKLAEAEDDSDKISEALKKHKKISGKLNK</sequence>
<evidence type="ECO:0000313" key="18">
    <source>
        <dbReference type="Proteomes" id="UP000230481"/>
    </source>
</evidence>
<dbReference type="GO" id="GO:0000428">
    <property type="term" value="C:DNA-directed RNA polymerase complex"/>
    <property type="evidence" value="ECO:0007669"/>
    <property type="project" value="UniProtKB-KW"/>
</dbReference>
<organism evidence="17 18">
    <name type="scientific">Candidatus Campbellbacteria bacterium CG10_big_fil_rev_8_21_14_0_10_35_52</name>
    <dbReference type="NCBI Taxonomy" id="1974527"/>
    <lineage>
        <taxon>Bacteria</taxon>
        <taxon>Candidatus Campbelliibacteriota</taxon>
    </lineage>
</organism>
<dbReference type="InterPro" id="IPR037068">
    <property type="entry name" value="DNA_primase_core_N_sf"/>
</dbReference>
<dbReference type="Pfam" id="PF13155">
    <property type="entry name" value="Toprim_2"/>
    <property type="match status" value="1"/>
</dbReference>
<evidence type="ECO:0000256" key="13">
    <source>
        <dbReference type="PIRNR" id="PIRNR002811"/>
    </source>
</evidence>
<evidence type="ECO:0000256" key="7">
    <source>
        <dbReference type="ARBA" id="ARBA00022771"/>
    </source>
</evidence>
<dbReference type="EC" id="2.7.7.101" evidence="12"/>
<proteinExistence type="inferred from homology"/>
<evidence type="ECO:0000256" key="10">
    <source>
        <dbReference type="ARBA" id="ARBA00023125"/>
    </source>
</evidence>
<evidence type="ECO:0000256" key="3">
    <source>
        <dbReference type="ARBA" id="ARBA00022679"/>
    </source>
</evidence>
<dbReference type="InterPro" id="IPR002694">
    <property type="entry name" value="Znf_CHC2"/>
</dbReference>
<dbReference type="InterPro" id="IPR006171">
    <property type="entry name" value="TOPRIM_dom"/>
</dbReference>
<feature type="coiled-coil region" evidence="15">
    <location>
        <begin position="531"/>
        <end position="567"/>
    </location>
</feature>
<dbReference type="InterPro" id="IPR034151">
    <property type="entry name" value="TOPRIM_DnaG_bac"/>
</dbReference>
<dbReference type="Gene3D" id="3.90.580.10">
    <property type="entry name" value="Zinc finger, CHC2-type domain"/>
    <property type="match status" value="1"/>
</dbReference>
<dbReference type="GO" id="GO:0005737">
    <property type="term" value="C:cytoplasm"/>
    <property type="evidence" value="ECO:0007669"/>
    <property type="project" value="TreeGrafter"/>
</dbReference>
<dbReference type="FunFam" id="3.90.580.10:FF:000001">
    <property type="entry name" value="DNA primase"/>
    <property type="match status" value="1"/>
</dbReference>
<dbReference type="Gene3D" id="3.40.1360.10">
    <property type="match status" value="1"/>
</dbReference>
<dbReference type="GO" id="GO:1990077">
    <property type="term" value="C:primosome complex"/>
    <property type="evidence" value="ECO:0007669"/>
    <property type="project" value="UniProtKB-KW"/>
</dbReference>
<dbReference type="PANTHER" id="PTHR30313">
    <property type="entry name" value="DNA PRIMASE"/>
    <property type="match status" value="1"/>
</dbReference>
<evidence type="ECO:0000313" key="17">
    <source>
        <dbReference type="EMBL" id="PIT96621.1"/>
    </source>
</evidence>
<dbReference type="CDD" id="cd03364">
    <property type="entry name" value="TOPRIM_DnaG_primases"/>
    <property type="match status" value="1"/>
</dbReference>
<accession>A0A2M6WV45</accession>
<keyword evidence="11 12" id="KW-0804">Transcription</keyword>
<dbReference type="InterPro" id="IPR036977">
    <property type="entry name" value="DNA_primase_Znf_CHC2"/>
</dbReference>
<comment type="cofactor">
    <cofactor evidence="12 13 14">
        <name>Zn(2+)</name>
        <dbReference type="ChEBI" id="CHEBI:29105"/>
    </cofactor>
    <text evidence="12 13 14">Binds 1 zinc ion per monomer.</text>
</comment>
<evidence type="ECO:0000256" key="1">
    <source>
        <dbReference type="ARBA" id="ARBA00022478"/>
    </source>
</evidence>
<dbReference type="NCBIfam" id="TIGR01391">
    <property type="entry name" value="dnaG"/>
    <property type="match status" value="1"/>
</dbReference>
<dbReference type="Proteomes" id="UP000230481">
    <property type="component" value="Unassembled WGS sequence"/>
</dbReference>
<evidence type="ECO:0000256" key="2">
    <source>
        <dbReference type="ARBA" id="ARBA00022515"/>
    </source>
</evidence>
<keyword evidence="7 12" id="KW-0863">Zinc-finger</keyword>
<dbReference type="SUPFAM" id="SSF57783">
    <property type="entry name" value="Zinc beta-ribbon"/>
    <property type="match status" value="1"/>
</dbReference>
<comment type="domain">
    <text evidence="12">Contains an N-terminal zinc-binding domain, a central core domain that contains the primase activity, and a C-terminal DnaB-binding domain.</text>
</comment>
<evidence type="ECO:0000256" key="12">
    <source>
        <dbReference type="HAMAP-Rule" id="MF_00974"/>
    </source>
</evidence>
<dbReference type="InterPro" id="IPR030846">
    <property type="entry name" value="DnaG_bac"/>
</dbReference>
<keyword evidence="2 12" id="KW-0639">Primosome</keyword>
<dbReference type="FunFam" id="3.90.980.10:FF:000001">
    <property type="entry name" value="DNA primase"/>
    <property type="match status" value="1"/>
</dbReference>
<keyword evidence="5 12" id="KW-0235">DNA replication</keyword>
<dbReference type="PIRSF" id="PIRSF002811">
    <property type="entry name" value="DnaG"/>
    <property type="match status" value="1"/>
</dbReference>
<dbReference type="SMART" id="SM00493">
    <property type="entry name" value="TOPRIM"/>
    <property type="match status" value="1"/>
</dbReference>
<evidence type="ECO:0000256" key="4">
    <source>
        <dbReference type="ARBA" id="ARBA00022695"/>
    </source>
</evidence>
<dbReference type="Pfam" id="PF01807">
    <property type="entry name" value="Zn_ribbon_DnaG"/>
    <property type="match status" value="1"/>
</dbReference>
<evidence type="ECO:0000256" key="11">
    <source>
        <dbReference type="ARBA" id="ARBA00023163"/>
    </source>
</evidence>
<reference evidence="18" key="1">
    <citation type="submission" date="2017-09" db="EMBL/GenBank/DDBJ databases">
        <title>Depth-based differentiation of microbial function through sediment-hosted aquifers and enrichment of novel symbionts in the deep terrestrial subsurface.</title>
        <authorList>
            <person name="Probst A.J."/>
            <person name="Ladd B."/>
            <person name="Jarett J.K."/>
            <person name="Geller-Mcgrath D.E."/>
            <person name="Sieber C.M.K."/>
            <person name="Emerson J.B."/>
            <person name="Anantharaman K."/>
            <person name="Thomas B.C."/>
            <person name="Malmstrom R."/>
            <person name="Stieglmeier M."/>
            <person name="Klingl A."/>
            <person name="Woyke T."/>
            <person name="Ryan C.M."/>
            <person name="Banfield J.F."/>
        </authorList>
    </citation>
    <scope>NUCLEOTIDE SEQUENCE [LARGE SCALE GENOMIC DNA]</scope>
</reference>
<evidence type="ECO:0000256" key="6">
    <source>
        <dbReference type="ARBA" id="ARBA00022723"/>
    </source>
</evidence>
<feature type="zinc finger region" description="CHC2-type" evidence="12 14">
    <location>
        <begin position="35"/>
        <end position="59"/>
    </location>
</feature>
<dbReference type="GO" id="GO:0003677">
    <property type="term" value="F:DNA binding"/>
    <property type="evidence" value="ECO:0007669"/>
    <property type="project" value="UniProtKB-KW"/>
</dbReference>
<keyword evidence="10 12" id="KW-0238">DNA-binding</keyword>